<evidence type="ECO:0000313" key="1">
    <source>
        <dbReference type="EMBL" id="ADN12712.1"/>
    </source>
</evidence>
<dbReference type="HOGENOM" id="CLU_2092744_0_0_3"/>
<reference evidence="2" key="1">
    <citation type="journal article" date="2011" name="MBio">
        <title>Novel metabolic attributes of the genus Cyanothece, comprising a group of unicellular nitrogen-fixing Cyanobacteria.</title>
        <authorList>
            <person name="Bandyopadhyay A."/>
            <person name="Elvitigala T."/>
            <person name="Welsh E."/>
            <person name="Stockel J."/>
            <person name="Liberton M."/>
            <person name="Min H."/>
            <person name="Sherman L.A."/>
            <person name="Pakrasi H.B."/>
        </authorList>
    </citation>
    <scope>NUCLEOTIDE SEQUENCE [LARGE SCALE GENOMIC DNA]</scope>
    <source>
        <strain evidence="2">PCC 7822</strain>
    </source>
</reference>
<keyword evidence="2" id="KW-1185">Reference proteome</keyword>
<gene>
    <name evidence="1" type="ordered locus">Cyan7822_0676</name>
</gene>
<name>E0UAH1_GLOV7</name>
<dbReference type="OrthoDB" id="9812579at2"/>
<protein>
    <submittedName>
        <fullName evidence="1">Uncharacterized protein</fullName>
    </submittedName>
</protein>
<dbReference type="KEGG" id="cyj:Cyan7822_0676"/>
<sequence>MSVPVKCPICNNEFLAARPDQQFCSNACRQKNYRQESRLKATGGIDVDQLVDQLVDGLLAEAEQKGVLEEVLLELLYRQVKSQLDRFPRRLKERFAARLLEEFFKEENVFVLRKKM</sequence>
<dbReference type="STRING" id="497965.Cyan7822_0676"/>
<accession>E0UAH1</accession>
<organism evidence="1 2">
    <name type="scientific">Gloeothece verrucosa (strain PCC 7822)</name>
    <name type="common">Cyanothece sp. (strain PCC 7822)</name>
    <dbReference type="NCBI Taxonomy" id="497965"/>
    <lineage>
        <taxon>Bacteria</taxon>
        <taxon>Bacillati</taxon>
        <taxon>Cyanobacteriota</taxon>
        <taxon>Cyanophyceae</taxon>
        <taxon>Oscillatoriophycideae</taxon>
        <taxon>Chroococcales</taxon>
        <taxon>Aphanothecaceae</taxon>
        <taxon>Gloeothece</taxon>
        <taxon>Gloeothece verrucosa</taxon>
    </lineage>
</organism>
<dbReference type="EMBL" id="CP002198">
    <property type="protein sequence ID" value="ADN12712.1"/>
    <property type="molecule type" value="Genomic_DNA"/>
</dbReference>
<dbReference type="Proteomes" id="UP000008206">
    <property type="component" value="Chromosome"/>
</dbReference>
<evidence type="ECO:0000313" key="2">
    <source>
        <dbReference type="Proteomes" id="UP000008206"/>
    </source>
</evidence>
<proteinExistence type="predicted"/>
<dbReference type="AlphaFoldDB" id="E0UAH1"/>
<dbReference type="RefSeq" id="WP_013320822.1">
    <property type="nucleotide sequence ID" value="NC_014501.1"/>
</dbReference>